<accession>A0A1E4U295</accession>
<evidence type="ECO:0000313" key="5">
    <source>
        <dbReference type="EMBL" id="ODV98117.1"/>
    </source>
</evidence>
<name>A0A1E4U295_PACTA</name>
<keyword evidence="6" id="KW-1185">Reference proteome</keyword>
<dbReference type="InterPro" id="IPR011989">
    <property type="entry name" value="ARM-like"/>
</dbReference>
<gene>
    <name evidence="5" type="ORF">PACTADRAFT_31527</name>
</gene>
<protein>
    <recommendedName>
        <fullName evidence="4">TATA-binding protein interacting (TIP20) domain-containing protein</fullName>
    </recommendedName>
</protein>
<evidence type="ECO:0000313" key="6">
    <source>
        <dbReference type="Proteomes" id="UP000094236"/>
    </source>
</evidence>
<keyword evidence="3" id="KW-0833">Ubl conjugation pathway</keyword>
<dbReference type="Pfam" id="PF08623">
    <property type="entry name" value="TIP120"/>
    <property type="match status" value="1"/>
</dbReference>
<proteinExistence type="inferred from homology"/>
<evidence type="ECO:0000256" key="3">
    <source>
        <dbReference type="ARBA" id="ARBA00022786"/>
    </source>
</evidence>
<dbReference type="InterPro" id="IPR013932">
    <property type="entry name" value="TATA-bd_TIP120"/>
</dbReference>
<dbReference type="GO" id="GO:0010265">
    <property type="term" value="P:SCF complex assembly"/>
    <property type="evidence" value="ECO:0007669"/>
    <property type="project" value="InterPro"/>
</dbReference>
<dbReference type="SUPFAM" id="SSF48371">
    <property type="entry name" value="ARM repeat"/>
    <property type="match status" value="1"/>
</dbReference>
<dbReference type="Gene3D" id="1.25.10.10">
    <property type="entry name" value="Leucine-rich Repeat Variant"/>
    <property type="match status" value="1"/>
</dbReference>
<evidence type="ECO:0000256" key="2">
    <source>
        <dbReference type="ARBA" id="ARBA00022737"/>
    </source>
</evidence>
<dbReference type="OrthoDB" id="6260732at2759"/>
<sequence length="1300" mass="147634">MSQASQTQIRNLFDSTKNVDHDLRFMALSDLYKILKENAVGFNNYKRNSIELSSILLDSLDDQHSEIQNQAVKCFGPLVPLLGLKDILDLINKLLSMKNDDESIITSSVYTMALRTIIQSLLVSKEDAKAIARNTLPQLLNYELLLAKIDIIEILGDMIICLGASFDTNQITECYQILIMSAFNADNTISKGSILSLGRLATYMDETHLKDILALIDQQFENRHNSFDKKNNTLQSYGTRLSLFNVLVKNEPIKLLVSPFLEHILEIVFSNLFLNQKEIDEDFDKQLRIDQVRDEALTCLEIIVSNIRSEDLSSYITRISNIANIFLNYDPYNNNSDDDVDIDDENELDEYGGDSSEDYALSDNEEFEYERDEEENDIDLSWKLRKNASKLIGLIVEQHSLTLKLIYQSNFENLIKRINDSSISVSSEIILTLTKIISATSKNGSYYSLKVYSSISTDFEKLANSDDVVMEDQEEVDPLDSLTKFVPAICKIFLDQMLSSKNINRFNIFFNLLIQLTNAVGIPKDILPIFLQKLNSLNLKITLDLLRFYLNLLRTNPLENFGEQLNVVTNLIAAAISNDSSYDLSLEGISTSIELFKSLDNKPINIALANLDDIIIEKALSKNNSCELRTKSLISLNEFILNYSENLSGTQISKILNTFQQCLNYESIVESSINCIGGVCHLKTIQFESSFVNSILSKLCEFLNLNELRYSSLRTLLIISENEKINVDDDCINQIILGIIKVISEHQLDKKYLSISLYILGNYLSSVKSLSCEDDLISFLTQKLIYLNWNNQSNVEEDSLLYFSSKVASELSNGQELFQKIMLIEDEVHNTREDTTLIIPKILAVIATTLDMDEEIAKFEHLLTTTSSKSLFCLSFLGEASKFRRLSVGLNPFLEKIENENEEMPIKIASAVAVGNTISFDVDNYLPIILNKMVDSQTNSKILDLLLISLKQLLEIKIDHNNNEIKPVNGNISESNYNAIWEVIFKYISGQLEITEASKNRLTLSNLAELNLSAEILTLISILKIDRIQLLVSNIDKYESLRVKYTIISTIKYFLNYNSTNVDHHEHQNSVLLDTYLSRLLEKSSLLVFNDNLSIKQVAVQSLITFLHNKPFIAIPLLLNLLSKIMEKELTMRKEYIDTIQIGPFKHKIDNGLELRKSIYEMIYTLIIAIENNKNLATVISIQRKLNYEDILLVSIDKGLKDDNDVISLSCIIIGKILTLNPHLLLSSKGSILNKLIERSNKIINKKLKENDTKQIIEMHEESVKAVKSLIPIINNIIAESNMTSVELGEWKMFSTANSN</sequence>
<feature type="domain" description="TATA-binding protein interacting (TIP20)" evidence="4">
    <location>
        <begin position="1116"/>
        <end position="1291"/>
    </location>
</feature>
<organism evidence="5 6">
    <name type="scientific">Pachysolen tannophilus NRRL Y-2460</name>
    <dbReference type="NCBI Taxonomy" id="669874"/>
    <lineage>
        <taxon>Eukaryota</taxon>
        <taxon>Fungi</taxon>
        <taxon>Dikarya</taxon>
        <taxon>Ascomycota</taxon>
        <taxon>Saccharomycotina</taxon>
        <taxon>Pichiomycetes</taxon>
        <taxon>Pachysolenaceae</taxon>
        <taxon>Pachysolen</taxon>
    </lineage>
</organism>
<dbReference type="EMBL" id="KV454011">
    <property type="protein sequence ID" value="ODV98117.1"/>
    <property type="molecule type" value="Genomic_DNA"/>
</dbReference>
<reference evidence="6" key="1">
    <citation type="submission" date="2016-05" db="EMBL/GenBank/DDBJ databases">
        <title>Comparative genomics of biotechnologically important yeasts.</title>
        <authorList>
            <consortium name="DOE Joint Genome Institute"/>
            <person name="Riley R."/>
            <person name="Haridas S."/>
            <person name="Wolfe K.H."/>
            <person name="Lopes M.R."/>
            <person name="Hittinger C.T."/>
            <person name="Goker M."/>
            <person name="Salamov A."/>
            <person name="Wisecaver J."/>
            <person name="Long T.M."/>
            <person name="Aerts A.L."/>
            <person name="Barry K."/>
            <person name="Choi C."/>
            <person name="Clum A."/>
            <person name="Coughlan A.Y."/>
            <person name="Deshpande S."/>
            <person name="Douglass A.P."/>
            <person name="Hanson S.J."/>
            <person name="Klenk H.-P."/>
            <person name="Labutti K."/>
            <person name="Lapidus A."/>
            <person name="Lindquist E."/>
            <person name="Lipzen A."/>
            <person name="Meier-Kolthoff J.P."/>
            <person name="Ohm R.A."/>
            <person name="Otillar R.P."/>
            <person name="Pangilinan J."/>
            <person name="Peng Y."/>
            <person name="Rokas A."/>
            <person name="Rosa C.A."/>
            <person name="Scheuner C."/>
            <person name="Sibirny A.A."/>
            <person name="Slot J.C."/>
            <person name="Stielow J.B."/>
            <person name="Sun H."/>
            <person name="Kurtzman C.P."/>
            <person name="Blackwell M."/>
            <person name="Grigoriev I.V."/>
            <person name="Jeffries T.W."/>
        </authorList>
    </citation>
    <scope>NUCLEOTIDE SEQUENCE [LARGE SCALE GENOMIC DNA]</scope>
    <source>
        <strain evidence="6">NRRL Y-2460</strain>
    </source>
</reference>
<dbReference type="STRING" id="669874.A0A1E4U295"/>
<evidence type="ECO:0000256" key="1">
    <source>
        <dbReference type="ARBA" id="ARBA00007657"/>
    </source>
</evidence>
<keyword evidence="2" id="KW-0677">Repeat</keyword>
<dbReference type="InterPro" id="IPR016024">
    <property type="entry name" value="ARM-type_fold"/>
</dbReference>
<dbReference type="Proteomes" id="UP000094236">
    <property type="component" value="Unassembled WGS sequence"/>
</dbReference>
<dbReference type="InterPro" id="IPR039852">
    <property type="entry name" value="CAND1/CAND2"/>
</dbReference>
<comment type="similarity">
    <text evidence="1">Belongs to the CAND family.</text>
</comment>
<evidence type="ECO:0000259" key="4">
    <source>
        <dbReference type="Pfam" id="PF08623"/>
    </source>
</evidence>
<dbReference type="PANTHER" id="PTHR12696">
    <property type="entry name" value="TIP120"/>
    <property type="match status" value="1"/>
</dbReference>